<protein>
    <recommendedName>
        <fullName evidence="3">CBM2 domain-containing protein</fullName>
    </recommendedName>
</protein>
<feature type="region of interest" description="Disordered" evidence="1">
    <location>
        <begin position="140"/>
        <end position="164"/>
    </location>
</feature>
<dbReference type="Gene3D" id="2.60.40.290">
    <property type="match status" value="1"/>
</dbReference>
<feature type="chain" id="PRO_5039511094" description="CBM2 domain-containing protein" evidence="2">
    <location>
        <begin position="25"/>
        <end position="359"/>
    </location>
</feature>
<name>A0A8J3ZB56_9ACTN</name>
<dbReference type="RefSeq" id="WP_308440489.1">
    <property type="nucleotide sequence ID" value="NZ_BOPG01000037.1"/>
</dbReference>
<dbReference type="InterPro" id="IPR012291">
    <property type="entry name" value="CBM2_carb-bd_dom_sf"/>
</dbReference>
<dbReference type="AlphaFoldDB" id="A0A8J3ZB56"/>
<proteinExistence type="predicted"/>
<dbReference type="Proteomes" id="UP000612585">
    <property type="component" value="Unassembled WGS sequence"/>
</dbReference>
<gene>
    <name evidence="4" type="ORF">Vau01_059610</name>
</gene>
<dbReference type="InterPro" id="IPR001919">
    <property type="entry name" value="CBD2"/>
</dbReference>
<feature type="signal peptide" evidence="2">
    <location>
        <begin position="1"/>
        <end position="24"/>
    </location>
</feature>
<organism evidence="4 5">
    <name type="scientific">Virgisporangium aurantiacum</name>
    <dbReference type="NCBI Taxonomy" id="175570"/>
    <lineage>
        <taxon>Bacteria</taxon>
        <taxon>Bacillati</taxon>
        <taxon>Actinomycetota</taxon>
        <taxon>Actinomycetes</taxon>
        <taxon>Micromonosporales</taxon>
        <taxon>Micromonosporaceae</taxon>
        <taxon>Virgisporangium</taxon>
    </lineage>
</organism>
<evidence type="ECO:0000313" key="4">
    <source>
        <dbReference type="EMBL" id="GIJ58445.1"/>
    </source>
</evidence>
<dbReference type="GO" id="GO:0030247">
    <property type="term" value="F:polysaccharide binding"/>
    <property type="evidence" value="ECO:0007669"/>
    <property type="project" value="UniProtKB-UniRule"/>
</dbReference>
<evidence type="ECO:0000259" key="3">
    <source>
        <dbReference type="PROSITE" id="PS51173"/>
    </source>
</evidence>
<keyword evidence="5" id="KW-1185">Reference proteome</keyword>
<accession>A0A8J3ZB56</accession>
<dbReference type="SUPFAM" id="SSF49384">
    <property type="entry name" value="Carbohydrate-binding domain"/>
    <property type="match status" value="1"/>
</dbReference>
<dbReference type="GO" id="GO:0004553">
    <property type="term" value="F:hydrolase activity, hydrolyzing O-glycosyl compounds"/>
    <property type="evidence" value="ECO:0007669"/>
    <property type="project" value="InterPro"/>
</dbReference>
<dbReference type="EMBL" id="BOPG01000037">
    <property type="protein sequence ID" value="GIJ58445.1"/>
    <property type="molecule type" value="Genomic_DNA"/>
</dbReference>
<dbReference type="SMART" id="SM00637">
    <property type="entry name" value="CBD_II"/>
    <property type="match status" value="1"/>
</dbReference>
<dbReference type="GO" id="GO:0005975">
    <property type="term" value="P:carbohydrate metabolic process"/>
    <property type="evidence" value="ECO:0007669"/>
    <property type="project" value="InterPro"/>
</dbReference>
<comment type="caution">
    <text evidence="4">The sequence shown here is derived from an EMBL/GenBank/DDBJ whole genome shotgun (WGS) entry which is preliminary data.</text>
</comment>
<sequence length="359" mass="37784">MHLRPRIVVAATAAAVVSVATATAVTNTSYAAAAGCRVTYTVGSTWAGGFGANVGIVNLGDPVSGWTLRWSFAAGQTVTQAWNATVTQSGSAVTAVNASYNGSLATNGSTSFGFNGGWNNASNPTPTSFTLNGVACTGSVTPTTSPSTPTTPTVSPSTPTSPGVPPVRTVRAYWLKPTDVAYDQRYPDGIANVLREAQRYYRQELGRTFALNNPVVEVVNGDHPHAWYEDTPNGNDCYWWVVFNMQQELMRKLSLRAPDTRWVNVGEISAEALCSGGGGGGGWVILSGHDADGAAGIGGNMNRWYGGMVHELGHAFGLPDSTSTDGTPMSASFYSYPNTHFSQAQKTQILNGPYGSFFS</sequence>
<evidence type="ECO:0000313" key="5">
    <source>
        <dbReference type="Proteomes" id="UP000612585"/>
    </source>
</evidence>
<evidence type="ECO:0000256" key="1">
    <source>
        <dbReference type="SAM" id="MobiDB-lite"/>
    </source>
</evidence>
<dbReference type="Pfam" id="PF00553">
    <property type="entry name" value="CBM_2"/>
    <property type="match status" value="1"/>
</dbReference>
<reference evidence="4" key="1">
    <citation type="submission" date="2021-01" db="EMBL/GenBank/DDBJ databases">
        <title>Whole genome shotgun sequence of Virgisporangium aurantiacum NBRC 16421.</title>
        <authorList>
            <person name="Komaki H."/>
            <person name="Tamura T."/>
        </authorList>
    </citation>
    <scope>NUCLEOTIDE SEQUENCE</scope>
    <source>
        <strain evidence="4">NBRC 16421</strain>
    </source>
</reference>
<keyword evidence="2" id="KW-0732">Signal</keyword>
<evidence type="ECO:0000256" key="2">
    <source>
        <dbReference type="SAM" id="SignalP"/>
    </source>
</evidence>
<dbReference type="PROSITE" id="PS51173">
    <property type="entry name" value="CBM2"/>
    <property type="match status" value="1"/>
</dbReference>
<dbReference type="InterPro" id="IPR008965">
    <property type="entry name" value="CBM2/CBM3_carb-bd_dom_sf"/>
</dbReference>
<feature type="domain" description="CBM2" evidence="3">
    <location>
        <begin position="29"/>
        <end position="139"/>
    </location>
</feature>
<dbReference type="SUPFAM" id="SSF55486">
    <property type="entry name" value="Metalloproteases ('zincins'), catalytic domain"/>
    <property type="match status" value="1"/>
</dbReference>